<evidence type="ECO:0000313" key="2">
    <source>
        <dbReference type="Proteomes" id="UP000187735"/>
    </source>
</evidence>
<dbReference type="KEGG" id="fmr:Fuma_03236"/>
<dbReference type="RefSeq" id="WP_077025057.1">
    <property type="nucleotide sequence ID" value="NZ_CP017641.1"/>
</dbReference>
<dbReference type="Proteomes" id="UP000187735">
    <property type="component" value="Chromosome"/>
</dbReference>
<accession>A0A1P8WHU2</accession>
<gene>
    <name evidence="1" type="ORF">Fuma_03236</name>
</gene>
<name>A0A1P8WHU2_9PLAN</name>
<dbReference type="STRING" id="1891926.Fuma_03236"/>
<dbReference type="EMBL" id="CP017641">
    <property type="protein sequence ID" value="APZ93618.1"/>
    <property type="molecule type" value="Genomic_DNA"/>
</dbReference>
<evidence type="ECO:0000313" key="1">
    <source>
        <dbReference type="EMBL" id="APZ93618.1"/>
    </source>
</evidence>
<proteinExistence type="predicted"/>
<protein>
    <submittedName>
        <fullName evidence="1">Uncharacterized protein</fullName>
    </submittedName>
</protein>
<sequence>MSEETIDAVDDQEFEEICSDEVDRVVEILDSLIENTQSENIKHFLEEASSNIYYLVYEDESEDSSLEQAA</sequence>
<reference evidence="1 2" key="1">
    <citation type="journal article" date="2016" name="Front. Microbiol.">
        <title>Fuerstia marisgermanicae gen. nov., sp. nov., an Unusual Member of the Phylum Planctomycetes from the German Wadden Sea.</title>
        <authorList>
            <person name="Kohn T."/>
            <person name="Heuer A."/>
            <person name="Jogler M."/>
            <person name="Vollmers J."/>
            <person name="Boedeker C."/>
            <person name="Bunk B."/>
            <person name="Rast P."/>
            <person name="Borchert D."/>
            <person name="Glockner I."/>
            <person name="Freese H.M."/>
            <person name="Klenk H.P."/>
            <person name="Overmann J."/>
            <person name="Kaster A.K."/>
            <person name="Rohde M."/>
            <person name="Wiegand S."/>
            <person name="Jogler C."/>
        </authorList>
    </citation>
    <scope>NUCLEOTIDE SEQUENCE [LARGE SCALE GENOMIC DNA]</scope>
    <source>
        <strain evidence="1 2">NH11</strain>
    </source>
</reference>
<dbReference type="AlphaFoldDB" id="A0A1P8WHU2"/>
<organism evidence="1 2">
    <name type="scientific">Fuerstiella marisgermanici</name>
    <dbReference type="NCBI Taxonomy" id="1891926"/>
    <lineage>
        <taxon>Bacteria</taxon>
        <taxon>Pseudomonadati</taxon>
        <taxon>Planctomycetota</taxon>
        <taxon>Planctomycetia</taxon>
        <taxon>Planctomycetales</taxon>
        <taxon>Planctomycetaceae</taxon>
        <taxon>Fuerstiella</taxon>
    </lineage>
</organism>
<keyword evidence="2" id="KW-1185">Reference proteome</keyword>
<dbReference type="OrthoDB" id="215514at2"/>